<organism evidence="1 2">
    <name type="scientific">Paraglaciecola aquimarina</name>
    <dbReference type="NCBI Taxonomy" id="1235557"/>
    <lineage>
        <taxon>Bacteria</taxon>
        <taxon>Pseudomonadati</taxon>
        <taxon>Pseudomonadota</taxon>
        <taxon>Gammaproteobacteria</taxon>
        <taxon>Alteromonadales</taxon>
        <taxon>Alteromonadaceae</taxon>
        <taxon>Paraglaciecola</taxon>
    </lineage>
</organism>
<accession>A0ABU3SRJ7</accession>
<evidence type="ECO:0000313" key="2">
    <source>
        <dbReference type="Proteomes" id="UP001247805"/>
    </source>
</evidence>
<proteinExistence type="predicted"/>
<name>A0ABU3SRJ7_9ALTE</name>
<dbReference type="EMBL" id="JAWDIO010000001">
    <property type="protein sequence ID" value="MDU0352633.1"/>
    <property type="molecule type" value="Genomic_DNA"/>
</dbReference>
<reference evidence="1 2" key="1">
    <citation type="submission" date="2023-10" db="EMBL/GenBank/DDBJ databases">
        <title>Glaciecola aquimarina strain GGW-M5 nov., isolated from a coastal seawater.</title>
        <authorList>
            <person name="Bayburt H."/>
            <person name="Kim J.M."/>
            <person name="Choi B.J."/>
            <person name="Jeon C.O."/>
        </authorList>
    </citation>
    <scope>NUCLEOTIDE SEQUENCE [LARGE SCALE GENOMIC DNA]</scope>
    <source>
        <strain evidence="1 2">KCTC 32108</strain>
    </source>
</reference>
<dbReference type="InterPro" id="IPR027417">
    <property type="entry name" value="P-loop_NTPase"/>
</dbReference>
<comment type="caution">
    <text evidence="1">The sequence shown here is derived from an EMBL/GenBank/DDBJ whole genome shotgun (WGS) entry which is preliminary data.</text>
</comment>
<sequence>MLQIIESENFTRSDESQVNLIGFLPNKVRINTNLHKGNLDKLYSRLRAQMFPETIYLPQSTAFPERDLKGISPRTVFDIQKNHAAYIHSKTLGDYVHKQIFGRRG</sequence>
<protein>
    <submittedName>
        <fullName evidence="1">Uncharacterized protein</fullName>
    </submittedName>
</protein>
<keyword evidence="2" id="KW-1185">Reference proteome</keyword>
<dbReference type="Gene3D" id="3.40.50.300">
    <property type="entry name" value="P-loop containing nucleotide triphosphate hydrolases"/>
    <property type="match status" value="1"/>
</dbReference>
<dbReference type="Proteomes" id="UP001247805">
    <property type="component" value="Unassembled WGS sequence"/>
</dbReference>
<evidence type="ECO:0000313" key="1">
    <source>
        <dbReference type="EMBL" id="MDU0352633.1"/>
    </source>
</evidence>
<gene>
    <name evidence="1" type="ORF">RS130_00715</name>
</gene>
<dbReference type="RefSeq" id="WP_316024343.1">
    <property type="nucleotide sequence ID" value="NZ_JAWDIO010000001.1"/>
</dbReference>